<gene>
    <name evidence="3" type="ORF">PACLA_8A042320</name>
</gene>
<name>A0A7D9D7E5_PARCT</name>
<keyword evidence="1" id="KW-0547">Nucleotide-binding</keyword>
<keyword evidence="2" id="KW-0342">GTP-binding</keyword>
<keyword evidence="4" id="KW-1185">Reference proteome</keyword>
<dbReference type="SMART" id="SM00174">
    <property type="entry name" value="RHO"/>
    <property type="match status" value="1"/>
</dbReference>
<dbReference type="EMBL" id="CACRXK020000126">
    <property type="protein sequence ID" value="CAB3978577.1"/>
    <property type="molecule type" value="Genomic_DNA"/>
</dbReference>
<evidence type="ECO:0000313" key="3">
    <source>
        <dbReference type="EMBL" id="CAB3978577.1"/>
    </source>
</evidence>
<dbReference type="PRINTS" id="PR00449">
    <property type="entry name" value="RASTRNSFRMNG"/>
</dbReference>
<dbReference type="Gene3D" id="3.40.50.300">
    <property type="entry name" value="P-loop containing nucleotide triphosphate hydrolases"/>
    <property type="match status" value="1"/>
</dbReference>
<dbReference type="InterPro" id="IPR050227">
    <property type="entry name" value="Rab"/>
</dbReference>
<organism evidence="3 4">
    <name type="scientific">Paramuricea clavata</name>
    <name type="common">Red gorgonian</name>
    <name type="synonym">Violescent sea-whip</name>
    <dbReference type="NCBI Taxonomy" id="317549"/>
    <lineage>
        <taxon>Eukaryota</taxon>
        <taxon>Metazoa</taxon>
        <taxon>Cnidaria</taxon>
        <taxon>Anthozoa</taxon>
        <taxon>Octocorallia</taxon>
        <taxon>Malacalcyonacea</taxon>
        <taxon>Plexauridae</taxon>
        <taxon>Paramuricea</taxon>
    </lineage>
</organism>
<evidence type="ECO:0000256" key="2">
    <source>
        <dbReference type="ARBA" id="ARBA00023134"/>
    </source>
</evidence>
<dbReference type="CDD" id="cd00154">
    <property type="entry name" value="Rab"/>
    <property type="match status" value="1"/>
</dbReference>
<evidence type="ECO:0000256" key="1">
    <source>
        <dbReference type="ARBA" id="ARBA00022741"/>
    </source>
</evidence>
<dbReference type="OrthoDB" id="6007857at2759"/>
<dbReference type="AlphaFoldDB" id="A0A7D9D7E5"/>
<accession>A0A7D9D7E5</accession>
<dbReference type="SMART" id="SM00173">
    <property type="entry name" value="RAS"/>
    <property type="match status" value="1"/>
</dbReference>
<dbReference type="Proteomes" id="UP001152795">
    <property type="component" value="Unassembled WGS sequence"/>
</dbReference>
<comment type="caution">
    <text evidence="3">The sequence shown here is derived from an EMBL/GenBank/DDBJ whole genome shotgun (WGS) entry which is preliminary data.</text>
</comment>
<dbReference type="PROSITE" id="PS51419">
    <property type="entry name" value="RAB"/>
    <property type="match status" value="1"/>
</dbReference>
<protein>
    <submittedName>
        <fullName evidence="3">GTP-binding YPT6</fullName>
    </submittedName>
</protein>
<dbReference type="Pfam" id="PF00071">
    <property type="entry name" value="Ras"/>
    <property type="match status" value="1"/>
</dbReference>
<dbReference type="GO" id="GO:0005525">
    <property type="term" value="F:GTP binding"/>
    <property type="evidence" value="ECO:0007669"/>
    <property type="project" value="UniProtKB-KW"/>
</dbReference>
<dbReference type="InterPro" id="IPR027417">
    <property type="entry name" value="P-loop_NTPase"/>
</dbReference>
<dbReference type="SMART" id="SM00175">
    <property type="entry name" value="RAB"/>
    <property type="match status" value="1"/>
</dbReference>
<dbReference type="GO" id="GO:0003924">
    <property type="term" value="F:GTPase activity"/>
    <property type="evidence" value="ECO:0007669"/>
    <property type="project" value="InterPro"/>
</dbReference>
<dbReference type="InterPro" id="IPR001806">
    <property type="entry name" value="Small_GTPase"/>
</dbReference>
<reference evidence="3" key="1">
    <citation type="submission" date="2020-04" db="EMBL/GenBank/DDBJ databases">
        <authorList>
            <person name="Alioto T."/>
            <person name="Alioto T."/>
            <person name="Gomez Garrido J."/>
        </authorList>
    </citation>
    <scope>NUCLEOTIDE SEQUENCE</scope>
    <source>
        <strain evidence="3">A484AB</strain>
    </source>
</reference>
<proteinExistence type="predicted"/>
<feature type="non-terminal residue" evidence="3">
    <location>
        <position position="443"/>
    </location>
</feature>
<evidence type="ECO:0000313" key="4">
    <source>
        <dbReference type="Proteomes" id="UP001152795"/>
    </source>
</evidence>
<dbReference type="PANTHER" id="PTHR47977">
    <property type="entry name" value="RAS-RELATED PROTEIN RAB"/>
    <property type="match status" value="1"/>
</dbReference>
<sequence length="443" mass="50125">HLLLSFGNRLACLLACLFIIRDVGETARLRRSIKLPVTGNILVMAECPEFGQAVQSVAKEALSASLKYSKGGDLSINISTTDVQVVRDVVGTVCTTVVTLGALYAGYHLMKPLIEGAVKRAFGGERDDQEFRDIKPGSLNVLLHCLTDERFLEVLEDYESGELKKRLQEEFLLAGIKIEGIKVEILNMEEVCKSKEAINERRMKENPTPAKPNWEKTPDQELAENQDAQNGSVANYKRPIKPYKVVFTGAYNVGKTSLFRRIFKEGFCDKKPPSSGDKRTHEEILHKHETIIPLEFWDTVDLERHASITQSYYRGSKFVLLVYSADDEYSLHKLSTIVDDVKLYEPAAKLILVRNKIDLPLDQDGVPEEKEKVFLRNIKKKILANFWTSAKTNEGVEDLLKELGKHSVKMFKSRRNHDDQENGFRLDLDDKKQKSEGGYNCCG</sequence>
<dbReference type="SUPFAM" id="SSF52540">
    <property type="entry name" value="P-loop containing nucleoside triphosphate hydrolases"/>
    <property type="match status" value="1"/>
</dbReference>